<evidence type="ECO:0000256" key="1">
    <source>
        <dbReference type="ARBA" id="ARBA00023118"/>
    </source>
</evidence>
<evidence type="ECO:0000313" key="4">
    <source>
        <dbReference type="Proteomes" id="UP000318294"/>
    </source>
</evidence>
<reference evidence="3 4" key="1">
    <citation type="submission" date="2019-07" db="EMBL/GenBank/DDBJ databases">
        <title>Tepidimonas charontis SPSP-6 draft genome.</title>
        <authorList>
            <person name="Da Costa M.S."/>
            <person name="Froufe H.J.C."/>
            <person name="Egas C."/>
            <person name="Albuquerque L."/>
        </authorList>
    </citation>
    <scope>NUCLEOTIDE SEQUENCE [LARGE SCALE GENOMIC DNA]</scope>
    <source>
        <strain evidence="3 4">SPSP-6</strain>
    </source>
</reference>
<keyword evidence="4" id="KW-1185">Reference proteome</keyword>
<dbReference type="PANTHER" id="PTHR36700">
    <property type="entry name" value="CRISPR SYSTEM CMR SUBUNIT CMR4"/>
    <property type="match status" value="1"/>
</dbReference>
<dbReference type="InterPro" id="IPR005537">
    <property type="entry name" value="RAMP_III_fam"/>
</dbReference>
<accession>A0A554X3I3</accession>
<dbReference type="Proteomes" id="UP000318294">
    <property type="component" value="Unassembled WGS sequence"/>
</dbReference>
<dbReference type="GO" id="GO:0051607">
    <property type="term" value="P:defense response to virus"/>
    <property type="evidence" value="ECO:0007669"/>
    <property type="project" value="UniProtKB-KW"/>
</dbReference>
<protein>
    <submittedName>
        <fullName evidence="3">CRISPR type III-B/RAMP module RAMP protein Cmr4</fullName>
    </submittedName>
</protein>
<evidence type="ECO:0000313" key="3">
    <source>
        <dbReference type="EMBL" id="TSE30397.1"/>
    </source>
</evidence>
<proteinExistence type="predicted"/>
<dbReference type="AlphaFoldDB" id="A0A554X3I3"/>
<organism evidence="3 4">
    <name type="scientific">Tepidimonas charontis</name>
    <dbReference type="NCBI Taxonomy" id="2267262"/>
    <lineage>
        <taxon>Bacteria</taxon>
        <taxon>Pseudomonadati</taxon>
        <taxon>Pseudomonadota</taxon>
        <taxon>Betaproteobacteria</taxon>
        <taxon>Burkholderiales</taxon>
        <taxon>Tepidimonas</taxon>
    </lineage>
</organism>
<dbReference type="RefSeq" id="WP_144329303.1">
    <property type="nucleotide sequence ID" value="NZ_VJON01000055.1"/>
</dbReference>
<comment type="caution">
    <text evidence="3">The sequence shown here is derived from an EMBL/GenBank/DDBJ whole genome shotgun (WGS) entry which is preliminary data.</text>
</comment>
<feature type="domain" description="CRISPR type III-associated protein" evidence="2">
    <location>
        <begin position="10"/>
        <end position="297"/>
    </location>
</feature>
<dbReference type="EMBL" id="VJON01000055">
    <property type="protein sequence ID" value="TSE30397.1"/>
    <property type="molecule type" value="Genomic_DNA"/>
</dbReference>
<dbReference type="PANTHER" id="PTHR36700:SF1">
    <property type="entry name" value="CRISPR SYSTEM CMR SUBUNIT CMR4"/>
    <property type="match status" value="1"/>
</dbReference>
<name>A0A554X3I3_9BURK</name>
<evidence type="ECO:0000259" key="2">
    <source>
        <dbReference type="Pfam" id="PF03787"/>
    </source>
</evidence>
<dbReference type="InterPro" id="IPR013410">
    <property type="entry name" value="CRISPR-assoc_RAMP_Cmr4"/>
</dbReference>
<dbReference type="OrthoDB" id="9789361at2"/>
<keyword evidence="1" id="KW-0051">Antiviral defense</keyword>
<dbReference type="Pfam" id="PF03787">
    <property type="entry name" value="RAMPs"/>
    <property type="match status" value="1"/>
</dbReference>
<dbReference type="NCBIfam" id="TIGR02580">
    <property type="entry name" value="cas_RAMP_Cmr4"/>
    <property type="match status" value="1"/>
</dbReference>
<sequence length="308" mass="33182">MFEKTRLLFLYAVSPVHMGAGQAIGVIDNPIQRERHTDHPMIAGSGLKGALRHHLEGKWNKAEVARLFGPESNASDYAGCVSFGDAQLVAFPVRSLKRGFVWAVSPVTLARLKRLAVLAGCQIDWSVPQPDAEQALVADAGVLNQSRLVLEAFDFAAKESEALKTIAKWLADNALPTGPAHQHFRSKLGNDFVLLPEEAFSHFVRNATVVEPHVRIDDETGTADEGGLFYTENLPSESLLVSTVLASAERSPKDKRNGEPMSADEVMRILVAGNGKPGLDGALIQVGGDATTGRGQVVLRFAPETKEG</sequence>
<gene>
    <name evidence="3" type="ORF">Tchar_02450</name>
</gene>